<dbReference type="EMBL" id="JAPEVG010000042">
    <property type="protein sequence ID" value="KAJ8489936.1"/>
    <property type="molecule type" value="Genomic_DNA"/>
</dbReference>
<keyword evidence="18" id="KW-1185">Reference proteome</keyword>
<keyword evidence="3" id="KW-0813">Transport</keyword>
<dbReference type="FunFam" id="3.40.50.300:FF:000702">
    <property type="entry name" value="ABC transporter (Adp1)"/>
    <property type="match status" value="1"/>
</dbReference>
<dbReference type="InterPro" id="IPR003439">
    <property type="entry name" value="ABC_transporter-like_ATP-bd"/>
</dbReference>
<evidence type="ECO:0000256" key="4">
    <source>
        <dbReference type="ARBA" id="ARBA00022692"/>
    </source>
</evidence>
<dbReference type="InterPro" id="IPR000742">
    <property type="entry name" value="EGF"/>
</dbReference>
<proteinExistence type="inferred from homology"/>
<comment type="subcellular location">
    <subcellularLocation>
        <location evidence="1">Endoplasmic reticulum membrane</location>
        <topology evidence="1">Multi-pass membrane protein</topology>
    </subcellularLocation>
</comment>
<keyword evidence="9 14" id="KW-1133">Transmembrane helix</keyword>
<evidence type="ECO:0000256" key="6">
    <source>
        <dbReference type="ARBA" id="ARBA00022741"/>
    </source>
</evidence>
<evidence type="ECO:0000256" key="2">
    <source>
        <dbReference type="ARBA" id="ARBA00005814"/>
    </source>
</evidence>
<feature type="domain" description="ABC transporter" evidence="16">
    <location>
        <begin position="379"/>
        <end position="619"/>
    </location>
</feature>
<dbReference type="InterPro" id="IPR043926">
    <property type="entry name" value="ABCG_dom"/>
</dbReference>
<comment type="caution">
    <text evidence="17">The sequence shown here is derived from an EMBL/GenBank/DDBJ whole genome shotgun (WGS) entry which is preliminary data.</text>
</comment>
<dbReference type="GO" id="GO:0140359">
    <property type="term" value="F:ABC-type transporter activity"/>
    <property type="evidence" value="ECO:0007669"/>
    <property type="project" value="InterPro"/>
</dbReference>
<accession>A0AAD7XGH5</accession>
<dbReference type="GO" id="GO:0016887">
    <property type="term" value="F:ATP hydrolysis activity"/>
    <property type="evidence" value="ECO:0007669"/>
    <property type="project" value="InterPro"/>
</dbReference>
<feature type="transmembrane region" description="Helical" evidence="14">
    <location>
        <begin position="326"/>
        <end position="349"/>
    </location>
</feature>
<evidence type="ECO:0000256" key="15">
    <source>
        <dbReference type="SAM" id="SignalP"/>
    </source>
</evidence>
<evidence type="ECO:0000256" key="14">
    <source>
        <dbReference type="SAM" id="Phobius"/>
    </source>
</evidence>
<dbReference type="SUPFAM" id="SSF52540">
    <property type="entry name" value="P-loop containing nucleoside triphosphate hydrolases"/>
    <property type="match status" value="1"/>
</dbReference>
<dbReference type="PROSITE" id="PS50893">
    <property type="entry name" value="ABC_TRANSPORTER_2"/>
    <property type="match status" value="1"/>
</dbReference>
<feature type="chain" id="PRO_5042026766" description="ABC transporter domain-containing protein" evidence="15">
    <location>
        <begin position="26"/>
        <end position="1066"/>
    </location>
</feature>
<feature type="transmembrane region" description="Helical" evidence="14">
    <location>
        <begin position="810"/>
        <end position="833"/>
    </location>
</feature>
<evidence type="ECO:0000256" key="1">
    <source>
        <dbReference type="ARBA" id="ARBA00004477"/>
    </source>
</evidence>
<evidence type="ECO:0000256" key="9">
    <source>
        <dbReference type="ARBA" id="ARBA00022989"/>
    </source>
</evidence>
<evidence type="ECO:0000259" key="16">
    <source>
        <dbReference type="PROSITE" id="PS50893"/>
    </source>
</evidence>
<feature type="region of interest" description="Disordered" evidence="13">
    <location>
        <begin position="638"/>
        <end position="659"/>
    </location>
</feature>
<dbReference type="PANTHER" id="PTHR48041:SF2">
    <property type="entry name" value="ATP-DEPENDENT PERMEASE-RELATED"/>
    <property type="match status" value="1"/>
</dbReference>
<evidence type="ECO:0000256" key="7">
    <source>
        <dbReference type="ARBA" id="ARBA00022824"/>
    </source>
</evidence>
<gene>
    <name evidence="17" type="ORF">ONZ51_g2626</name>
</gene>
<dbReference type="Gene3D" id="2.10.25.10">
    <property type="entry name" value="Laminin"/>
    <property type="match status" value="1"/>
</dbReference>
<feature type="transmembrane region" description="Helical" evidence="14">
    <location>
        <begin position="904"/>
        <end position="924"/>
    </location>
</feature>
<evidence type="ECO:0000313" key="17">
    <source>
        <dbReference type="EMBL" id="KAJ8489936.1"/>
    </source>
</evidence>
<keyword evidence="12" id="KW-0325">Glycoprotein</keyword>
<dbReference type="SMART" id="SM00382">
    <property type="entry name" value="AAA"/>
    <property type="match status" value="1"/>
</dbReference>
<organism evidence="17 18">
    <name type="scientific">Trametes cubensis</name>
    <dbReference type="NCBI Taxonomy" id="1111947"/>
    <lineage>
        <taxon>Eukaryota</taxon>
        <taxon>Fungi</taxon>
        <taxon>Dikarya</taxon>
        <taxon>Basidiomycota</taxon>
        <taxon>Agaricomycotina</taxon>
        <taxon>Agaricomycetes</taxon>
        <taxon>Polyporales</taxon>
        <taxon>Polyporaceae</taxon>
        <taxon>Trametes</taxon>
    </lineage>
</organism>
<dbReference type="PROSITE" id="PS00022">
    <property type="entry name" value="EGF_1"/>
    <property type="match status" value="1"/>
</dbReference>
<dbReference type="PROSITE" id="PS00211">
    <property type="entry name" value="ABC_TRANSPORTER_1"/>
    <property type="match status" value="1"/>
</dbReference>
<name>A0AAD7XGH5_9APHY</name>
<dbReference type="GO" id="GO:0005524">
    <property type="term" value="F:ATP binding"/>
    <property type="evidence" value="ECO:0007669"/>
    <property type="project" value="UniProtKB-KW"/>
</dbReference>
<dbReference type="Pfam" id="PF07974">
    <property type="entry name" value="EGF_2"/>
    <property type="match status" value="1"/>
</dbReference>
<dbReference type="Pfam" id="PF19055">
    <property type="entry name" value="ABC2_membrane_7"/>
    <property type="match status" value="1"/>
</dbReference>
<dbReference type="InterPro" id="IPR027417">
    <property type="entry name" value="P-loop_NTPase"/>
</dbReference>
<dbReference type="Gene3D" id="3.40.50.300">
    <property type="entry name" value="P-loop containing nucleotide triphosphate hydrolases"/>
    <property type="match status" value="1"/>
</dbReference>
<dbReference type="InterPro" id="IPR013525">
    <property type="entry name" value="ABC2_TM"/>
</dbReference>
<dbReference type="InterPro" id="IPR050352">
    <property type="entry name" value="ABCG_transporters"/>
</dbReference>
<feature type="transmembrane region" description="Helical" evidence="14">
    <location>
        <begin position="931"/>
        <end position="948"/>
    </location>
</feature>
<feature type="region of interest" description="Disordered" evidence="13">
    <location>
        <begin position="676"/>
        <end position="701"/>
    </location>
</feature>
<reference evidence="17" key="1">
    <citation type="submission" date="2022-11" db="EMBL/GenBank/DDBJ databases">
        <title>Genome Sequence of Cubamyces cubensis.</title>
        <authorList>
            <person name="Buettner E."/>
        </authorList>
    </citation>
    <scope>NUCLEOTIDE SEQUENCE</scope>
    <source>
        <strain evidence="17">MPL-01</strain>
    </source>
</reference>
<protein>
    <recommendedName>
        <fullName evidence="16">ABC transporter domain-containing protein</fullName>
    </recommendedName>
</protein>
<evidence type="ECO:0000256" key="8">
    <source>
        <dbReference type="ARBA" id="ARBA00022840"/>
    </source>
</evidence>
<comment type="similarity">
    <text evidence="2">Belongs to the ABC transporter superfamily. ABCG family. Eye pigment precursor importer (TC 3.A.1.204) subfamily.</text>
</comment>
<keyword evidence="8" id="KW-0067">ATP-binding</keyword>
<evidence type="ECO:0000256" key="3">
    <source>
        <dbReference type="ARBA" id="ARBA00022448"/>
    </source>
</evidence>
<dbReference type="CDD" id="cd03213">
    <property type="entry name" value="ABCG_EPDR"/>
    <property type="match status" value="1"/>
</dbReference>
<feature type="transmembrane region" description="Helical" evidence="14">
    <location>
        <begin position="954"/>
        <end position="973"/>
    </location>
</feature>
<keyword evidence="11" id="KW-1015">Disulfide bond</keyword>
<feature type="transmembrane region" description="Helical" evidence="14">
    <location>
        <begin position="845"/>
        <end position="866"/>
    </location>
</feature>
<keyword evidence="7" id="KW-0256">Endoplasmic reticulum</keyword>
<dbReference type="InterPro" id="IPR013111">
    <property type="entry name" value="EGF_extracell"/>
</dbReference>
<dbReference type="AlphaFoldDB" id="A0AAD7XGH5"/>
<evidence type="ECO:0000256" key="12">
    <source>
        <dbReference type="ARBA" id="ARBA00023180"/>
    </source>
</evidence>
<keyword evidence="5 15" id="KW-0732">Signal</keyword>
<evidence type="ECO:0000256" key="13">
    <source>
        <dbReference type="SAM" id="MobiDB-lite"/>
    </source>
</evidence>
<dbReference type="InterPro" id="IPR003593">
    <property type="entry name" value="AAA+_ATPase"/>
</dbReference>
<dbReference type="InterPro" id="IPR017871">
    <property type="entry name" value="ABC_transporter-like_CS"/>
</dbReference>
<evidence type="ECO:0000256" key="10">
    <source>
        <dbReference type="ARBA" id="ARBA00023136"/>
    </source>
</evidence>
<sequence>MLSFGLHRWVLPTSLLLLWSQNVYAGNRTVSYGYSLNQQSLSPLEVVNGRPERCPPCFNCQLDAFTCGNFGECSKFDGQCKCPPGWAGIDCLTPQCDSLADGEHRRQREEGKQCECKDGWGGINCNVCKTDDACVGFPLRGQPIGDDDRVGNMTCYKGGETVFNNHQMCNVTNRKILDMLPDRPPQVTFSCDKEEDTCQFQFWTAQVESFYCELRQCESRAQRGYDKNSTFYDCEKIECKCVPGRFICGEDGSLDITDFLKEDIKGPASFSCTTGQGCRFEEPGMNDLIMTFFGDSYITLQCEGGECLHYSQVPGYEPPPKPDNTVFIALSMAGAGVIVILVSAVLWWAGRARSSDFGAIRLPENESAKLMTDHVPASLHFSNISYTLGGKTILDNISGCAKPGQLLAIMGASGAGKSTFLDILARKNKKGSVSGTTLVNGREIADADFKKVMGFVDQEDTLMSTLTVYETVLYSALLRLPREMSLEAKKYRTLETMNELGILGIKDSRIGDTGRRSISGGEKRRVSIACELVTSPSILFLDEPTSGLDAYNALSVIDSLVSLARDYNRTVVFTIHQPRSNIVSLFDQLIVLAQGKLIYSGEADKVTDYLAEIGHPCPLGFNVADFLIDLTMQAGMEPRSLESPPAEEAQPDEEDSNIRDEERAFARDRSSSISLHSTYRASHVGGEGTESTTRAGSIHSSTAYLRRQTTRLLEAIAPSARAADGPVPPKLAALIEAFKNSEIAEQLQAEIAEVASAPAAQGNGNGNGTTELPDVAVESSITRGRKRASWGTQFRILSGRAFKNLYRDPALLATHYISSITVALICGFFFQNITNDIAGFQNRLGVFFFTLALFGFSCLSSLNLFANERILFMRERANGYYSSFTYFASKILFDILPLRVVPPLVFGGIIYGWIGLVPEVAIFWKFMLTLVLFNLTTASVILLLSIAFSSTSVASLVGTLIMLFNLLFTGLLINRKSVPAAFQWLHTVSFFHAAFEALAVNELRYLQLHEEKYGVNIDVPAAAILSTFGLRAESFWWPNISLLGIFFGTFTVASYLVLHFYVKEKR</sequence>
<dbReference type="Pfam" id="PF01061">
    <property type="entry name" value="ABC2_membrane"/>
    <property type="match status" value="1"/>
</dbReference>
<evidence type="ECO:0000256" key="5">
    <source>
        <dbReference type="ARBA" id="ARBA00022729"/>
    </source>
</evidence>
<dbReference type="PANTHER" id="PTHR48041">
    <property type="entry name" value="ABC TRANSPORTER G FAMILY MEMBER 28"/>
    <property type="match status" value="1"/>
</dbReference>
<evidence type="ECO:0000313" key="18">
    <source>
        <dbReference type="Proteomes" id="UP001215151"/>
    </source>
</evidence>
<keyword evidence="10 14" id="KW-0472">Membrane</keyword>
<dbReference type="Proteomes" id="UP001215151">
    <property type="component" value="Unassembled WGS sequence"/>
</dbReference>
<feature type="signal peptide" evidence="15">
    <location>
        <begin position="1"/>
        <end position="25"/>
    </location>
</feature>
<feature type="transmembrane region" description="Helical" evidence="14">
    <location>
        <begin position="1040"/>
        <end position="1062"/>
    </location>
</feature>
<keyword evidence="6" id="KW-0547">Nucleotide-binding</keyword>
<keyword evidence="4 14" id="KW-0812">Transmembrane</keyword>
<feature type="compositionally biased region" description="Polar residues" evidence="13">
    <location>
        <begin position="689"/>
        <end position="701"/>
    </location>
</feature>
<dbReference type="PROSITE" id="PS01186">
    <property type="entry name" value="EGF_2"/>
    <property type="match status" value="1"/>
</dbReference>
<evidence type="ECO:0000256" key="11">
    <source>
        <dbReference type="ARBA" id="ARBA00023157"/>
    </source>
</evidence>
<dbReference type="Pfam" id="PF00005">
    <property type="entry name" value="ABC_tran"/>
    <property type="match status" value="1"/>
</dbReference>
<dbReference type="GO" id="GO:0005789">
    <property type="term" value="C:endoplasmic reticulum membrane"/>
    <property type="evidence" value="ECO:0007669"/>
    <property type="project" value="UniProtKB-SubCell"/>
</dbReference>